<evidence type="ECO:0000256" key="8">
    <source>
        <dbReference type="SAM" id="MobiDB-lite"/>
    </source>
</evidence>
<name>A0A427Y459_9TREE</name>
<protein>
    <recommendedName>
        <fullName evidence="10">Major facilitator superfamily (MFS) profile domain-containing protein</fullName>
    </recommendedName>
</protein>
<feature type="compositionally biased region" description="Basic and acidic residues" evidence="8">
    <location>
        <begin position="1"/>
        <end position="11"/>
    </location>
</feature>
<dbReference type="FunFam" id="1.20.1250.20:FF:000011">
    <property type="entry name" value="MFS multidrug transporter, putative"/>
    <property type="match status" value="1"/>
</dbReference>
<evidence type="ECO:0000256" key="2">
    <source>
        <dbReference type="ARBA" id="ARBA00022448"/>
    </source>
</evidence>
<dbReference type="GO" id="GO:0005886">
    <property type="term" value="C:plasma membrane"/>
    <property type="evidence" value="ECO:0007669"/>
    <property type="project" value="UniProtKB-SubCell"/>
</dbReference>
<dbReference type="PANTHER" id="PTHR23502">
    <property type="entry name" value="MAJOR FACILITATOR SUPERFAMILY"/>
    <property type="match status" value="1"/>
</dbReference>
<evidence type="ECO:0000256" key="9">
    <source>
        <dbReference type="SAM" id="Phobius"/>
    </source>
</evidence>
<dbReference type="Proteomes" id="UP000279236">
    <property type="component" value="Unassembled WGS sequence"/>
</dbReference>
<evidence type="ECO:0000256" key="5">
    <source>
        <dbReference type="ARBA" id="ARBA00022989"/>
    </source>
</evidence>
<dbReference type="InterPro" id="IPR020846">
    <property type="entry name" value="MFS_dom"/>
</dbReference>
<dbReference type="OrthoDB" id="9986881at2759"/>
<reference evidence="11 12" key="1">
    <citation type="submission" date="2018-11" db="EMBL/GenBank/DDBJ databases">
        <title>Genome sequence of Apiotrichum porosum DSM 27194.</title>
        <authorList>
            <person name="Aliyu H."/>
            <person name="Gorte O."/>
            <person name="Ochsenreither K."/>
        </authorList>
    </citation>
    <scope>NUCLEOTIDE SEQUENCE [LARGE SCALE GENOMIC DNA]</scope>
    <source>
        <strain evidence="11 12">DSM 27194</strain>
    </source>
</reference>
<sequence length="539" mass="58649">MTLPHDIEANPHPHPHSLPHSATTTAAPSTMPSSPTSTLKRIRSPEQERRVRGEVPIELVGAILEKTDAFVVTFDSEADPRNPQNWSLTKKVLQTVLITLATLWAGIGSAVLSGTSSQIAERFHVGSVVAELANSMFVFGFAFGPQVFGPLSEVLGRKWPLVLGIFLGTMFSIQTAGAGNLATIMLGRFMGGVFGAAPYAIGGGWFHDVYDAIHVQAGVAFFAVATAGGPALGPLIGAGLATMSDTYGWRWPEWFMVAFGVLVTTLLTLFMDEAYAPAILKKAAANRRRETGNWAWHAELDTITLSPRDIVVRYILRPVRMLFTEPMLLVITVYMSFVYALLYMLMGAVPIIFGEYRGMGPFVSVAPFFAVFVGILFGGAFIILDMKRYERVVEASGGEDAVPEQRFFPMGLGACLLPIGLFWFAFTGPALVSSPWPSIIALSFSMCGMVLIFECGIIYLIDMYRSFANSAIAANTLLRSVFGGAFPLFTTGMVHNLGWQGTWSMVLLAFLALVLAPIPLVFFHTGARIRSYSKFKPEL</sequence>
<feature type="transmembrane region" description="Helical" evidence="9">
    <location>
        <begin position="254"/>
        <end position="280"/>
    </location>
</feature>
<comment type="caution">
    <text evidence="11">The sequence shown here is derived from an EMBL/GenBank/DDBJ whole genome shotgun (WGS) entry which is preliminary data.</text>
</comment>
<evidence type="ECO:0000256" key="6">
    <source>
        <dbReference type="ARBA" id="ARBA00023136"/>
    </source>
</evidence>
<keyword evidence="12" id="KW-1185">Reference proteome</keyword>
<dbReference type="AlphaFoldDB" id="A0A427Y459"/>
<feature type="transmembrane region" description="Helical" evidence="9">
    <location>
        <begin position="92"/>
        <end position="112"/>
    </location>
</feature>
<dbReference type="SUPFAM" id="SSF103473">
    <property type="entry name" value="MFS general substrate transporter"/>
    <property type="match status" value="1"/>
</dbReference>
<dbReference type="STRING" id="105984.A0A427Y459"/>
<feature type="transmembrane region" description="Helical" evidence="9">
    <location>
        <begin position="218"/>
        <end position="242"/>
    </location>
</feature>
<dbReference type="Pfam" id="PF07690">
    <property type="entry name" value="MFS_1"/>
    <property type="match status" value="1"/>
</dbReference>
<feature type="region of interest" description="Disordered" evidence="8">
    <location>
        <begin position="1"/>
        <end position="50"/>
    </location>
</feature>
<dbReference type="GO" id="GO:0022857">
    <property type="term" value="F:transmembrane transporter activity"/>
    <property type="evidence" value="ECO:0007669"/>
    <property type="project" value="InterPro"/>
</dbReference>
<keyword evidence="2" id="KW-0813">Transport</keyword>
<keyword evidence="6 9" id="KW-0472">Membrane</keyword>
<organism evidence="11 12">
    <name type="scientific">Apiotrichum porosum</name>
    <dbReference type="NCBI Taxonomy" id="105984"/>
    <lineage>
        <taxon>Eukaryota</taxon>
        <taxon>Fungi</taxon>
        <taxon>Dikarya</taxon>
        <taxon>Basidiomycota</taxon>
        <taxon>Agaricomycotina</taxon>
        <taxon>Tremellomycetes</taxon>
        <taxon>Trichosporonales</taxon>
        <taxon>Trichosporonaceae</taxon>
        <taxon>Apiotrichum</taxon>
    </lineage>
</organism>
<dbReference type="PROSITE" id="PS50850">
    <property type="entry name" value="MFS"/>
    <property type="match status" value="1"/>
</dbReference>
<evidence type="ECO:0000256" key="4">
    <source>
        <dbReference type="ARBA" id="ARBA00022692"/>
    </source>
</evidence>
<dbReference type="GeneID" id="39588587"/>
<feature type="transmembrane region" description="Helical" evidence="9">
    <location>
        <begin position="132"/>
        <end position="149"/>
    </location>
</feature>
<proteinExistence type="inferred from homology"/>
<feature type="transmembrane region" description="Helical" evidence="9">
    <location>
        <begin position="161"/>
        <end position="179"/>
    </location>
</feature>
<feature type="transmembrane region" description="Helical" evidence="9">
    <location>
        <begin position="502"/>
        <end position="523"/>
    </location>
</feature>
<feature type="transmembrane region" description="Helical" evidence="9">
    <location>
        <begin position="327"/>
        <end position="353"/>
    </location>
</feature>
<evidence type="ECO:0000256" key="7">
    <source>
        <dbReference type="ARBA" id="ARBA00038459"/>
    </source>
</evidence>
<dbReference type="EMBL" id="RSCE01000002">
    <property type="protein sequence ID" value="RSH85863.1"/>
    <property type="molecule type" value="Genomic_DNA"/>
</dbReference>
<gene>
    <name evidence="11" type="ORF">EHS24_004044</name>
</gene>
<feature type="compositionally biased region" description="Low complexity" evidence="8">
    <location>
        <begin position="18"/>
        <end position="38"/>
    </location>
</feature>
<feature type="transmembrane region" description="Helical" evidence="9">
    <location>
        <begin position="472"/>
        <end position="490"/>
    </location>
</feature>
<evidence type="ECO:0000256" key="1">
    <source>
        <dbReference type="ARBA" id="ARBA00004651"/>
    </source>
</evidence>
<dbReference type="PANTHER" id="PTHR23502:SF186">
    <property type="entry name" value="MAJOR FACILITATOR SUPERFAMILY (MFS) PROFILE DOMAIN-CONTAINING PROTEIN"/>
    <property type="match status" value="1"/>
</dbReference>
<keyword evidence="5 9" id="KW-1133">Transmembrane helix</keyword>
<keyword evidence="4 9" id="KW-0812">Transmembrane</keyword>
<evidence type="ECO:0000313" key="12">
    <source>
        <dbReference type="Proteomes" id="UP000279236"/>
    </source>
</evidence>
<dbReference type="InterPro" id="IPR036259">
    <property type="entry name" value="MFS_trans_sf"/>
</dbReference>
<evidence type="ECO:0000313" key="11">
    <source>
        <dbReference type="EMBL" id="RSH85863.1"/>
    </source>
</evidence>
<dbReference type="Gene3D" id="1.20.1250.20">
    <property type="entry name" value="MFS general substrate transporter like domains"/>
    <property type="match status" value="1"/>
</dbReference>
<accession>A0A427Y459</accession>
<dbReference type="InterPro" id="IPR011701">
    <property type="entry name" value="MFS"/>
</dbReference>
<evidence type="ECO:0000259" key="10">
    <source>
        <dbReference type="PROSITE" id="PS50850"/>
    </source>
</evidence>
<comment type="subcellular location">
    <subcellularLocation>
        <location evidence="1">Cell membrane</location>
        <topology evidence="1">Multi-pass membrane protein</topology>
    </subcellularLocation>
</comment>
<feature type="domain" description="Major facilitator superfamily (MFS) profile" evidence="10">
    <location>
        <begin position="94"/>
        <end position="528"/>
    </location>
</feature>
<evidence type="ECO:0000256" key="3">
    <source>
        <dbReference type="ARBA" id="ARBA00022475"/>
    </source>
</evidence>
<feature type="transmembrane region" description="Helical" evidence="9">
    <location>
        <begin position="365"/>
        <end position="386"/>
    </location>
</feature>
<comment type="similarity">
    <text evidence="7">Belongs to the major facilitator superfamily. DHA1 family. Polyamines/proton antiporter (TC 2.A.1.2.16) subfamily.</text>
</comment>
<feature type="transmembrane region" description="Helical" evidence="9">
    <location>
        <begin position="438"/>
        <end position="460"/>
    </location>
</feature>
<dbReference type="RefSeq" id="XP_028478648.1">
    <property type="nucleotide sequence ID" value="XM_028619676.1"/>
</dbReference>
<feature type="transmembrane region" description="Helical" evidence="9">
    <location>
        <begin position="407"/>
        <end position="426"/>
    </location>
</feature>
<keyword evidence="3" id="KW-1003">Cell membrane</keyword>